<evidence type="ECO:0000256" key="1">
    <source>
        <dbReference type="ARBA" id="ARBA00006068"/>
    </source>
</evidence>
<dbReference type="AlphaFoldDB" id="A0A9D2PRA4"/>
<evidence type="ECO:0000313" key="5">
    <source>
        <dbReference type="EMBL" id="HJC63825.1"/>
    </source>
</evidence>
<reference evidence="5" key="1">
    <citation type="journal article" date="2021" name="PeerJ">
        <title>Extensive microbial diversity within the chicken gut microbiome revealed by metagenomics and culture.</title>
        <authorList>
            <person name="Gilroy R."/>
            <person name="Ravi A."/>
            <person name="Getino M."/>
            <person name="Pursley I."/>
            <person name="Horton D.L."/>
            <person name="Alikhan N.F."/>
            <person name="Baker D."/>
            <person name="Gharbi K."/>
            <person name="Hall N."/>
            <person name="Watson M."/>
            <person name="Adriaenssens E.M."/>
            <person name="Foster-Nyarko E."/>
            <person name="Jarju S."/>
            <person name="Secka A."/>
            <person name="Antonio M."/>
            <person name="Oren A."/>
            <person name="Chaudhuri R.R."/>
            <person name="La Ragione R."/>
            <person name="Hildebrand F."/>
            <person name="Pallen M.J."/>
        </authorList>
    </citation>
    <scope>NUCLEOTIDE SEQUENCE</scope>
    <source>
        <strain evidence="5">ChiBcec2-3848</strain>
    </source>
</reference>
<evidence type="ECO:0000256" key="2">
    <source>
        <dbReference type="SAM" id="MobiDB-lite"/>
    </source>
</evidence>
<evidence type="ECO:0000259" key="4">
    <source>
        <dbReference type="Pfam" id="PF03816"/>
    </source>
</evidence>
<comment type="similarity">
    <text evidence="1">Belongs to the LytR/CpsA/Psr (LCP) family.</text>
</comment>
<protein>
    <submittedName>
        <fullName evidence="5">LCP family protein</fullName>
    </submittedName>
</protein>
<comment type="caution">
    <text evidence="5">The sequence shown here is derived from an EMBL/GenBank/DDBJ whole genome shotgun (WGS) entry which is preliminary data.</text>
</comment>
<dbReference type="EMBL" id="DWVZ01000127">
    <property type="protein sequence ID" value="HJC63825.1"/>
    <property type="molecule type" value="Genomic_DNA"/>
</dbReference>
<dbReference type="Proteomes" id="UP000823886">
    <property type="component" value="Unassembled WGS sequence"/>
</dbReference>
<evidence type="ECO:0000256" key="3">
    <source>
        <dbReference type="SAM" id="Phobius"/>
    </source>
</evidence>
<feature type="region of interest" description="Disordered" evidence="2">
    <location>
        <begin position="52"/>
        <end position="76"/>
    </location>
</feature>
<dbReference type="Gene3D" id="3.40.630.190">
    <property type="entry name" value="LCP protein"/>
    <property type="match status" value="1"/>
</dbReference>
<accession>A0A9D2PRA4</accession>
<organism evidence="5 6">
    <name type="scientific">Candidatus Blautia merdavium</name>
    <dbReference type="NCBI Taxonomy" id="2838494"/>
    <lineage>
        <taxon>Bacteria</taxon>
        <taxon>Bacillati</taxon>
        <taxon>Bacillota</taxon>
        <taxon>Clostridia</taxon>
        <taxon>Lachnospirales</taxon>
        <taxon>Lachnospiraceae</taxon>
        <taxon>Blautia</taxon>
    </lineage>
</organism>
<dbReference type="InterPro" id="IPR004474">
    <property type="entry name" value="LytR_CpsA_psr"/>
</dbReference>
<feature type="domain" description="Cell envelope-related transcriptional attenuator" evidence="4">
    <location>
        <begin position="120"/>
        <end position="278"/>
    </location>
</feature>
<dbReference type="PANTHER" id="PTHR33392">
    <property type="entry name" value="POLYISOPRENYL-TEICHOIC ACID--PEPTIDOGLYCAN TEICHOIC ACID TRANSFERASE TAGU"/>
    <property type="match status" value="1"/>
</dbReference>
<reference evidence="5" key="2">
    <citation type="submission" date="2021-04" db="EMBL/GenBank/DDBJ databases">
        <authorList>
            <person name="Gilroy R."/>
        </authorList>
    </citation>
    <scope>NUCLEOTIDE SEQUENCE</scope>
    <source>
        <strain evidence="5">ChiBcec2-3848</strain>
    </source>
</reference>
<keyword evidence="3" id="KW-1133">Transmembrane helix</keyword>
<gene>
    <name evidence="5" type="ORF">H9753_09460</name>
</gene>
<dbReference type="PANTHER" id="PTHR33392:SF6">
    <property type="entry name" value="POLYISOPRENYL-TEICHOIC ACID--PEPTIDOGLYCAN TEICHOIC ACID TRANSFERASE TAGU"/>
    <property type="match status" value="1"/>
</dbReference>
<dbReference type="InterPro" id="IPR050922">
    <property type="entry name" value="LytR/CpsA/Psr_CW_biosynth"/>
</dbReference>
<proteinExistence type="inferred from homology"/>
<feature type="compositionally biased region" description="Acidic residues" evidence="2">
    <location>
        <begin position="65"/>
        <end position="75"/>
    </location>
</feature>
<name>A0A9D2PRA4_9FIRM</name>
<dbReference type="NCBIfam" id="TIGR00350">
    <property type="entry name" value="lytR_cpsA_psr"/>
    <property type="match status" value="1"/>
</dbReference>
<keyword evidence="3" id="KW-0812">Transmembrane</keyword>
<evidence type="ECO:0000313" key="6">
    <source>
        <dbReference type="Proteomes" id="UP000823886"/>
    </source>
</evidence>
<feature type="transmembrane region" description="Helical" evidence="3">
    <location>
        <begin position="20"/>
        <end position="42"/>
    </location>
</feature>
<sequence length="374" mass="42027">MKREKKTNRIQKKKRKVWKYILLAEGILCLILAGAAGGFFYLRAQGEKNLKTSVPVPPADAQEISTEEESTESTSEDGLYITYQGKRYRYNADVINILCMGIDKDLPIEEKRDTGSEGLSDAIMLASINTEENTVKFLAVPRDTVVPVKVLNTAGELVGTENKQITLQYAYGRTAKESCELMKQAVSNLLYQVPIQRYCSINFQAVPVLNDAIGGVKLTSIETVQWWNGSFYEGQEMHLLGEAALDYVRQRDETIPGSSMGRIERQKQYITCYIDQAKEAVKKDLTLPVKLFQSLTEDMCTDLEVEDVTYLASELLQVSVSADDMSMVPGDVVPTGEHEEYHVQTDALKELVVQSFYEEVPEETRQQESAEETP</sequence>
<dbReference type="Pfam" id="PF03816">
    <property type="entry name" value="LytR_cpsA_psr"/>
    <property type="match status" value="1"/>
</dbReference>
<keyword evidence="3" id="KW-0472">Membrane</keyword>